<dbReference type="Gene3D" id="3.30.870.10">
    <property type="entry name" value="Endonuclease Chain A"/>
    <property type="match status" value="1"/>
</dbReference>
<dbReference type="InterPro" id="IPR025202">
    <property type="entry name" value="PLD-like_dom"/>
</dbReference>
<keyword evidence="6" id="KW-0443">Lipid metabolism</keyword>
<evidence type="ECO:0000256" key="2">
    <source>
        <dbReference type="ARBA" id="ARBA00012027"/>
    </source>
</evidence>
<dbReference type="GO" id="GO:0009395">
    <property type="term" value="P:phospholipid catabolic process"/>
    <property type="evidence" value="ECO:0007669"/>
    <property type="project" value="TreeGrafter"/>
</dbReference>
<dbReference type="EC" id="3.1.4.4" evidence="2"/>
<keyword evidence="9" id="KW-1185">Reference proteome</keyword>
<dbReference type="InterPro" id="IPR001736">
    <property type="entry name" value="PLipase_D/transphosphatidylase"/>
</dbReference>
<organism evidence="8 9">
    <name type="scientific">Ignelater luminosus</name>
    <name type="common">Cucubano</name>
    <name type="synonym">Pyrophorus luminosus</name>
    <dbReference type="NCBI Taxonomy" id="2038154"/>
    <lineage>
        <taxon>Eukaryota</taxon>
        <taxon>Metazoa</taxon>
        <taxon>Ecdysozoa</taxon>
        <taxon>Arthropoda</taxon>
        <taxon>Hexapoda</taxon>
        <taxon>Insecta</taxon>
        <taxon>Pterygota</taxon>
        <taxon>Neoptera</taxon>
        <taxon>Endopterygota</taxon>
        <taxon>Coleoptera</taxon>
        <taxon>Polyphaga</taxon>
        <taxon>Elateriformia</taxon>
        <taxon>Elateroidea</taxon>
        <taxon>Elateridae</taxon>
        <taxon>Agrypninae</taxon>
        <taxon>Pyrophorini</taxon>
        <taxon>Ignelater</taxon>
    </lineage>
</organism>
<comment type="catalytic activity">
    <reaction evidence="1">
        <text>a 1,2-diacyl-sn-glycero-3-phosphocholine + H2O = a 1,2-diacyl-sn-glycero-3-phosphate + choline + H(+)</text>
        <dbReference type="Rhea" id="RHEA:14445"/>
        <dbReference type="ChEBI" id="CHEBI:15354"/>
        <dbReference type="ChEBI" id="CHEBI:15377"/>
        <dbReference type="ChEBI" id="CHEBI:15378"/>
        <dbReference type="ChEBI" id="CHEBI:57643"/>
        <dbReference type="ChEBI" id="CHEBI:58608"/>
        <dbReference type="EC" id="3.1.4.4"/>
    </reaction>
</comment>
<reference evidence="8" key="1">
    <citation type="submission" date="2019-08" db="EMBL/GenBank/DDBJ databases">
        <title>The genome of the North American firefly Photinus pyralis.</title>
        <authorList>
            <consortium name="Photinus pyralis genome working group"/>
            <person name="Fallon T.R."/>
            <person name="Sander Lower S.E."/>
            <person name="Weng J.-K."/>
        </authorList>
    </citation>
    <scope>NUCLEOTIDE SEQUENCE</scope>
    <source>
        <strain evidence="8">TRF0915ILg1</strain>
        <tissue evidence="8">Whole body</tissue>
    </source>
</reference>
<dbReference type="AlphaFoldDB" id="A0A8K0G887"/>
<evidence type="ECO:0000259" key="7">
    <source>
        <dbReference type="PROSITE" id="PS50035"/>
    </source>
</evidence>
<dbReference type="SUPFAM" id="SSF56024">
    <property type="entry name" value="Phospholipase D/nuclease"/>
    <property type="match status" value="1"/>
</dbReference>
<evidence type="ECO:0000313" key="8">
    <source>
        <dbReference type="EMBL" id="KAF2895275.1"/>
    </source>
</evidence>
<keyword evidence="4" id="KW-0378">Hydrolase</keyword>
<comment type="caution">
    <text evidence="8">The sequence shown here is derived from an EMBL/GenBank/DDBJ whole genome shotgun (WGS) entry which is preliminary data.</text>
</comment>
<evidence type="ECO:0000256" key="3">
    <source>
        <dbReference type="ARBA" id="ARBA00022737"/>
    </source>
</evidence>
<proteinExistence type="predicted"/>
<evidence type="ECO:0000256" key="5">
    <source>
        <dbReference type="ARBA" id="ARBA00022963"/>
    </source>
</evidence>
<dbReference type="Pfam" id="PF13091">
    <property type="entry name" value="PLDc_2"/>
    <property type="match status" value="1"/>
</dbReference>
<accession>A0A8K0G887</accession>
<dbReference type="PANTHER" id="PTHR18896">
    <property type="entry name" value="PHOSPHOLIPASE D"/>
    <property type="match status" value="1"/>
</dbReference>
<gene>
    <name evidence="8" type="ORF">ILUMI_10901</name>
</gene>
<evidence type="ECO:0000256" key="1">
    <source>
        <dbReference type="ARBA" id="ARBA00000798"/>
    </source>
</evidence>
<dbReference type="OrthoDB" id="14911at2759"/>
<name>A0A8K0G887_IGNLU</name>
<dbReference type="Proteomes" id="UP000801492">
    <property type="component" value="Unassembled WGS sequence"/>
</dbReference>
<keyword evidence="5" id="KW-0442">Lipid degradation</keyword>
<dbReference type="PANTHER" id="PTHR18896:SF76">
    <property type="entry name" value="PHOSPHOLIPASE"/>
    <property type="match status" value="1"/>
</dbReference>
<dbReference type="CDD" id="cd09141">
    <property type="entry name" value="PLDc_vPLD1_2_yPLD_like_2"/>
    <property type="match status" value="1"/>
</dbReference>
<dbReference type="PROSITE" id="PS50035">
    <property type="entry name" value="PLD"/>
    <property type="match status" value="1"/>
</dbReference>
<dbReference type="InterPro" id="IPR015679">
    <property type="entry name" value="PLipase_D_fam"/>
</dbReference>
<evidence type="ECO:0000313" key="9">
    <source>
        <dbReference type="Proteomes" id="UP000801492"/>
    </source>
</evidence>
<feature type="domain" description="PLD phosphodiesterase" evidence="7">
    <location>
        <begin position="67"/>
        <end position="94"/>
    </location>
</feature>
<sequence length="246" mass="27742">MPLLPGFEGEVGEPSGAALHAITHWNYASISSLLNRLRAAGIKDPSQYISFYGLRNHSTLNGEPITELIYVHSKLMIVDDKIVICGSANINDRSLIGKRDSEIAVIIEDETFENGIMNGRSFPSGMFAGSLRKRLFKEHLGLLEVEESSVDVTDPVVEQFYRGVWYKTASSNTHIYEQVFHCIPSDGVQTFNDLRDYQDRKILCNMELLRRIQGFLVLFPLEFLSKESLIPKARTVEGIMPTSLWT</sequence>
<evidence type="ECO:0000256" key="4">
    <source>
        <dbReference type="ARBA" id="ARBA00022801"/>
    </source>
</evidence>
<protein>
    <recommendedName>
        <fullName evidence="2">phospholipase D</fullName>
        <ecNumber evidence="2">3.1.4.4</ecNumber>
    </recommendedName>
</protein>
<keyword evidence="3" id="KW-0677">Repeat</keyword>
<dbReference type="GO" id="GO:0004630">
    <property type="term" value="F:phospholipase D activity"/>
    <property type="evidence" value="ECO:0007669"/>
    <property type="project" value="UniProtKB-EC"/>
</dbReference>
<dbReference type="GO" id="GO:0060627">
    <property type="term" value="P:regulation of vesicle-mediated transport"/>
    <property type="evidence" value="ECO:0007669"/>
    <property type="project" value="TreeGrafter"/>
</dbReference>
<evidence type="ECO:0000256" key="6">
    <source>
        <dbReference type="ARBA" id="ARBA00023098"/>
    </source>
</evidence>
<dbReference type="EMBL" id="VTPC01006068">
    <property type="protein sequence ID" value="KAF2895275.1"/>
    <property type="molecule type" value="Genomic_DNA"/>
</dbReference>
<dbReference type="SMART" id="SM00155">
    <property type="entry name" value="PLDc"/>
    <property type="match status" value="1"/>
</dbReference>